<keyword evidence="2" id="KW-1185">Reference proteome</keyword>
<protein>
    <submittedName>
        <fullName evidence="1">Uncharacterized protein</fullName>
    </submittedName>
</protein>
<organism evidence="1 2">
    <name type="scientific">Aureitalea marina</name>
    <dbReference type="NCBI Taxonomy" id="930804"/>
    <lineage>
        <taxon>Bacteria</taxon>
        <taxon>Pseudomonadati</taxon>
        <taxon>Bacteroidota</taxon>
        <taxon>Flavobacteriia</taxon>
        <taxon>Flavobacteriales</taxon>
        <taxon>Flavobacteriaceae</taxon>
        <taxon>Aureitalea</taxon>
    </lineage>
</organism>
<name>A0A2S7KSA2_9FLAO</name>
<proteinExistence type="predicted"/>
<gene>
    <name evidence="1" type="ORF">BST85_11865</name>
</gene>
<evidence type="ECO:0000313" key="1">
    <source>
        <dbReference type="EMBL" id="PQB05512.1"/>
    </source>
</evidence>
<reference evidence="1 2" key="1">
    <citation type="submission" date="2016-11" db="EMBL/GenBank/DDBJ databases">
        <title>Trade-off between light-utilization and light-protection in marine flavobacteria.</title>
        <authorList>
            <person name="Kumagai Y."/>
        </authorList>
    </citation>
    <scope>NUCLEOTIDE SEQUENCE [LARGE SCALE GENOMIC DNA]</scope>
    <source>
        <strain evidence="1 2">NBRC 107741</strain>
    </source>
</reference>
<comment type="caution">
    <text evidence="1">The sequence shown here is derived from an EMBL/GenBank/DDBJ whole genome shotgun (WGS) entry which is preliminary data.</text>
</comment>
<dbReference type="Proteomes" id="UP000239800">
    <property type="component" value="Unassembled WGS sequence"/>
</dbReference>
<dbReference type="EMBL" id="MQUB01000001">
    <property type="protein sequence ID" value="PQB05512.1"/>
    <property type="molecule type" value="Genomic_DNA"/>
</dbReference>
<dbReference type="AlphaFoldDB" id="A0A2S7KSA2"/>
<accession>A0A2S7KSA2</accession>
<sequence>MLACAGGKNNDQAVPFEENPPFTVVSAYYQPWVAGTKNGGKGMHLGVILEEMTEDVRIGEMFFREQVVRARIDQNNPDLFTGSYKEEARDVIMDGESRQEAQNTPPFSFPFELEEDEMVLSYSFRGESYFVLLADLEKRPLLAYPSQGGRYDNDN</sequence>
<evidence type="ECO:0000313" key="2">
    <source>
        <dbReference type="Proteomes" id="UP000239800"/>
    </source>
</evidence>